<protein>
    <submittedName>
        <fullName evidence="5">Myo-inositol-1(Or 4)-monophosphatase</fullName>
        <ecNumber evidence="5">3.1.3.25</ecNumber>
    </submittedName>
</protein>
<evidence type="ECO:0000313" key="5">
    <source>
        <dbReference type="EMBL" id="MET4635926.1"/>
    </source>
</evidence>
<evidence type="ECO:0000256" key="4">
    <source>
        <dbReference type="ARBA" id="ARBA00022842"/>
    </source>
</evidence>
<comment type="similarity">
    <text evidence="1">Belongs to the inositol monophosphatase superfamily.</text>
</comment>
<dbReference type="EC" id="3.1.3.25" evidence="5"/>
<organism evidence="5 6">
    <name type="scientific">Kaistia defluvii</name>
    <dbReference type="NCBI Taxonomy" id="410841"/>
    <lineage>
        <taxon>Bacteria</taxon>
        <taxon>Pseudomonadati</taxon>
        <taxon>Pseudomonadota</taxon>
        <taxon>Alphaproteobacteria</taxon>
        <taxon>Hyphomicrobiales</taxon>
        <taxon>Kaistiaceae</taxon>
        <taxon>Kaistia</taxon>
    </lineage>
</organism>
<evidence type="ECO:0000256" key="3">
    <source>
        <dbReference type="ARBA" id="ARBA00022801"/>
    </source>
</evidence>
<dbReference type="InterPro" id="IPR020583">
    <property type="entry name" value="Inositol_monoP_metal-BS"/>
</dbReference>
<dbReference type="EMBL" id="JBEPSM010000003">
    <property type="protein sequence ID" value="MET4635926.1"/>
    <property type="molecule type" value="Genomic_DNA"/>
</dbReference>
<dbReference type="InterPro" id="IPR000760">
    <property type="entry name" value="Inositol_monophosphatase-like"/>
</dbReference>
<dbReference type="Gene3D" id="3.30.540.10">
    <property type="entry name" value="Fructose-1,6-Bisphosphatase, subunit A, domain 1"/>
    <property type="match status" value="1"/>
</dbReference>
<dbReference type="PANTHER" id="PTHR20854">
    <property type="entry name" value="INOSITOL MONOPHOSPHATASE"/>
    <property type="match status" value="1"/>
</dbReference>
<dbReference type="PROSITE" id="PS00629">
    <property type="entry name" value="IMP_1"/>
    <property type="match status" value="1"/>
</dbReference>
<dbReference type="Proteomes" id="UP001549321">
    <property type="component" value="Unassembled WGS sequence"/>
</dbReference>
<keyword evidence="2" id="KW-0479">Metal-binding</keyword>
<dbReference type="SUPFAM" id="SSF56655">
    <property type="entry name" value="Carbohydrate phosphatase"/>
    <property type="match status" value="1"/>
</dbReference>
<dbReference type="GO" id="GO:0052834">
    <property type="term" value="F:inositol monophosphate phosphatase activity"/>
    <property type="evidence" value="ECO:0007669"/>
    <property type="project" value="UniProtKB-EC"/>
</dbReference>
<accession>A0ABV2R4I5</accession>
<reference evidence="5 6" key="1">
    <citation type="submission" date="2024-06" db="EMBL/GenBank/DDBJ databases">
        <title>Sorghum-associated microbial communities from plants grown in Nebraska, USA.</title>
        <authorList>
            <person name="Schachtman D."/>
        </authorList>
    </citation>
    <scope>NUCLEOTIDE SEQUENCE [LARGE SCALE GENOMIC DNA]</scope>
    <source>
        <strain evidence="5 6">3207</strain>
    </source>
</reference>
<evidence type="ECO:0000313" key="6">
    <source>
        <dbReference type="Proteomes" id="UP001549321"/>
    </source>
</evidence>
<proteinExistence type="inferred from homology"/>
<dbReference type="PRINTS" id="PR00377">
    <property type="entry name" value="IMPHPHTASES"/>
</dbReference>
<dbReference type="Gene3D" id="3.40.190.80">
    <property type="match status" value="1"/>
</dbReference>
<dbReference type="Pfam" id="PF00459">
    <property type="entry name" value="Inositol_P"/>
    <property type="match status" value="1"/>
</dbReference>
<keyword evidence="3 5" id="KW-0378">Hydrolase</keyword>
<gene>
    <name evidence="5" type="ORF">ABIE08_003877</name>
</gene>
<comment type="caution">
    <text evidence="5">The sequence shown here is derived from an EMBL/GenBank/DDBJ whole genome shotgun (WGS) entry which is preliminary data.</text>
</comment>
<keyword evidence="6" id="KW-1185">Reference proteome</keyword>
<evidence type="ECO:0000256" key="1">
    <source>
        <dbReference type="ARBA" id="ARBA00009759"/>
    </source>
</evidence>
<name>A0ABV2R4I5_9HYPH</name>
<keyword evidence="4" id="KW-0460">Magnesium</keyword>
<evidence type="ECO:0000256" key="2">
    <source>
        <dbReference type="ARBA" id="ARBA00022723"/>
    </source>
</evidence>
<dbReference type="PANTHER" id="PTHR20854:SF4">
    <property type="entry name" value="INOSITOL-1-MONOPHOSPHATASE-RELATED"/>
    <property type="match status" value="1"/>
</dbReference>
<sequence>MRLCYRSRETTPERKNHVTLSIEDRTARFTLAQEIAREAGALALGYFERLSTLAVEFKHGGQDVVSIADREVEVLIRARIAEAFPDDGVLGEEDGLVEGKSGVLWVVDPIDGTSPFLNGLSHWCVSIAVAVEGEAEIGVIYAPVSDEFFAGAKGLGAFLNDAPIAVAPARAIEDGLLGFGSNHRIPPEDVGRFVTALLEAGGMFYRNGSGALMLAYVACGRLVGYYEQHINSWDCLAGLCLIQEAGGWHNDFLSGDGMLQGNRIAAGAPQMKSGLVALLERVGASTETIV</sequence>